<reference evidence="2" key="1">
    <citation type="submission" date="2021-01" db="EMBL/GenBank/DDBJ databases">
        <title>Whole genome shotgun sequence of Actinoplanes nipponensis NBRC 14063.</title>
        <authorList>
            <person name="Komaki H."/>
            <person name="Tamura T."/>
        </authorList>
    </citation>
    <scope>NUCLEOTIDE SEQUENCE</scope>
    <source>
        <strain evidence="2">NBRC 14063</strain>
    </source>
</reference>
<name>A0A919JSL6_9ACTN</name>
<evidence type="ECO:0000313" key="3">
    <source>
        <dbReference type="Proteomes" id="UP000647172"/>
    </source>
</evidence>
<keyword evidence="3" id="KW-1185">Reference proteome</keyword>
<dbReference type="InterPro" id="IPR020845">
    <property type="entry name" value="AMP-binding_CS"/>
</dbReference>
<sequence>MTDSPIAPLSVRERFMTEPGLGAGNFLDHAVRDNPNRAAPLIYTHGVDHHGQVTLRGHSLLDLAALRDRYARWYRANGVRAGDPVGIVVAEGLEPLLHYLALTALGAVPAMINDAMRLDVMLRYLEHVGVVGVVADDTTRLASAYRADPAGRPRFLALAAEVQAFDDAGAALPEQYPYRHGPDDVCALIHSSGTTGSPKATILGHRSFWDGKQPRMTRFPAEPYDRLMSLMPHTHAGGLSYFLTAILLGLPTVVMGDWRRAVVEPVMEAFQPTMLASFPRTFVELATGELPVRGAARVHSWFNTGDSAHYGHIRRLVGLGERPAGLVAAWLLPKGHAAGTALPGSQFVDGLGSSEMGMALFGGLTTPETPRNDRCVGRPQEAVIRAAVLDEDGAELPDGTVGLLGVITPSRTPGYWKNPRLTASFELNGFWLTGDVARRDGEGNYYHLDRTVDVIDTLAGPVYSLPIEEVLIADCADLVQDCSVVGVPAPDGHGQLPIAVVRLSAGATAATAELVLEKANKELAAAGLAALAAVVIARTAADFPLGPTGKVLKRELRTRHAGMFHDDDR</sequence>
<dbReference type="PROSITE" id="PS00455">
    <property type="entry name" value="AMP_BINDING"/>
    <property type="match status" value="1"/>
</dbReference>
<dbReference type="InterPro" id="IPR042099">
    <property type="entry name" value="ANL_N_sf"/>
</dbReference>
<gene>
    <name evidence="2" type="ORF">Ani05nite_80450</name>
</gene>
<dbReference type="RefSeq" id="WP_203777393.1">
    <property type="nucleotide sequence ID" value="NZ_BAAAYJ010000033.1"/>
</dbReference>
<dbReference type="PANTHER" id="PTHR24096">
    <property type="entry name" value="LONG-CHAIN-FATTY-ACID--COA LIGASE"/>
    <property type="match status" value="1"/>
</dbReference>
<dbReference type="CDD" id="cd04433">
    <property type="entry name" value="AFD_class_I"/>
    <property type="match status" value="1"/>
</dbReference>
<protein>
    <recommendedName>
        <fullName evidence="1">AMP-dependent synthetase/ligase domain-containing protein</fullName>
    </recommendedName>
</protein>
<dbReference type="InterPro" id="IPR000873">
    <property type="entry name" value="AMP-dep_synth/lig_dom"/>
</dbReference>
<comment type="caution">
    <text evidence="2">The sequence shown here is derived from an EMBL/GenBank/DDBJ whole genome shotgun (WGS) entry which is preliminary data.</text>
</comment>
<feature type="domain" description="AMP-dependent synthetase/ligase" evidence="1">
    <location>
        <begin position="62"/>
        <end position="416"/>
    </location>
</feature>
<dbReference type="GO" id="GO:0016405">
    <property type="term" value="F:CoA-ligase activity"/>
    <property type="evidence" value="ECO:0007669"/>
    <property type="project" value="TreeGrafter"/>
</dbReference>
<dbReference type="InterPro" id="IPR045851">
    <property type="entry name" value="AMP-bd_C_sf"/>
</dbReference>
<dbReference type="Gene3D" id="3.40.50.12780">
    <property type="entry name" value="N-terminal domain of ligase-like"/>
    <property type="match status" value="1"/>
</dbReference>
<dbReference type="Pfam" id="PF00501">
    <property type="entry name" value="AMP-binding"/>
    <property type="match status" value="1"/>
</dbReference>
<dbReference type="EMBL" id="BOMQ01000104">
    <property type="protein sequence ID" value="GIE54511.1"/>
    <property type="molecule type" value="Genomic_DNA"/>
</dbReference>
<proteinExistence type="predicted"/>
<evidence type="ECO:0000259" key="1">
    <source>
        <dbReference type="Pfam" id="PF00501"/>
    </source>
</evidence>
<evidence type="ECO:0000313" key="2">
    <source>
        <dbReference type="EMBL" id="GIE54511.1"/>
    </source>
</evidence>
<dbReference type="Proteomes" id="UP000647172">
    <property type="component" value="Unassembled WGS sequence"/>
</dbReference>
<dbReference type="Gene3D" id="3.30.300.30">
    <property type="match status" value="1"/>
</dbReference>
<dbReference type="SUPFAM" id="SSF56801">
    <property type="entry name" value="Acetyl-CoA synthetase-like"/>
    <property type="match status" value="1"/>
</dbReference>
<organism evidence="2 3">
    <name type="scientific">Actinoplanes nipponensis</name>
    <dbReference type="NCBI Taxonomy" id="135950"/>
    <lineage>
        <taxon>Bacteria</taxon>
        <taxon>Bacillati</taxon>
        <taxon>Actinomycetota</taxon>
        <taxon>Actinomycetes</taxon>
        <taxon>Micromonosporales</taxon>
        <taxon>Micromonosporaceae</taxon>
        <taxon>Actinoplanes</taxon>
    </lineage>
</organism>
<accession>A0A919JSL6</accession>
<dbReference type="AlphaFoldDB" id="A0A919JSL6"/>